<dbReference type="InterPro" id="IPR015422">
    <property type="entry name" value="PyrdxlP-dep_Trfase_small"/>
</dbReference>
<evidence type="ECO:0000259" key="8">
    <source>
        <dbReference type="Pfam" id="PF00155"/>
    </source>
</evidence>
<organism evidence="9 10">
    <name type="scientific">Bemisia tabaci</name>
    <name type="common">Sweetpotato whitefly</name>
    <name type="synonym">Aleurodes tabaci</name>
    <dbReference type="NCBI Taxonomy" id="7038"/>
    <lineage>
        <taxon>Eukaryota</taxon>
        <taxon>Metazoa</taxon>
        <taxon>Ecdysozoa</taxon>
        <taxon>Arthropoda</taxon>
        <taxon>Hexapoda</taxon>
        <taxon>Insecta</taxon>
        <taxon>Pterygota</taxon>
        <taxon>Neoptera</taxon>
        <taxon>Paraneoptera</taxon>
        <taxon>Hemiptera</taxon>
        <taxon>Sternorrhyncha</taxon>
        <taxon>Aleyrodoidea</taxon>
        <taxon>Aleyrodidae</taxon>
        <taxon>Aleyrodinae</taxon>
        <taxon>Bemisia</taxon>
    </lineage>
</organism>
<dbReference type="SUPFAM" id="SSF53383">
    <property type="entry name" value="PLP-dependent transferases"/>
    <property type="match status" value="1"/>
</dbReference>
<comment type="similarity">
    <text evidence="2">Belongs to the class-I pyridoxal-phosphate-dependent aminotransferase family.</text>
</comment>
<comment type="subunit">
    <text evidence="3 7">Homodimer.</text>
</comment>
<name>A0A9P0F9X5_BEMTA</name>
<dbReference type="Gene3D" id="3.40.640.10">
    <property type="entry name" value="Type I PLP-dependent aspartate aminotransferase-like (Major domain)"/>
    <property type="match status" value="1"/>
</dbReference>
<keyword evidence="10" id="KW-1185">Reference proteome</keyword>
<dbReference type="EMBL" id="OU963869">
    <property type="protein sequence ID" value="CAH0394398.1"/>
    <property type="molecule type" value="Genomic_DNA"/>
</dbReference>
<reference evidence="9" key="1">
    <citation type="submission" date="2021-12" db="EMBL/GenBank/DDBJ databases">
        <authorList>
            <person name="King R."/>
        </authorList>
    </citation>
    <scope>NUCLEOTIDE SEQUENCE</scope>
</reference>
<keyword evidence="5 7" id="KW-0808">Transferase</keyword>
<dbReference type="AlphaFoldDB" id="A0A9P0F9X5"/>
<evidence type="ECO:0000256" key="5">
    <source>
        <dbReference type="ARBA" id="ARBA00022679"/>
    </source>
</evidence>
<dbReference type="PANTHER" id="PTHR11879:SF55">
    <property type="entry name" value="GLUTAMATE OXALOACETATE TRANSAMINASE 1, ISOFORM B"/>
    <property type="match status" value="1"/>
</dbReference>
<dbReference type="InterPro" id="IPR015424">
    <property type="entry name" value="PyrdxlP-dep_Trfase"/>
</dbReference>
<feature type="domain" description="Aminotransferase class I/classII large" evidence="8">
    <location>
        <begin position="6"/>
        <end position="301"/>
    </location>
</feature>
<dbReference type="Gene3D" id="3.90.1150.10">
    <property type="entry name" value="Aspartate Aminotransferase, domain 1"/>
    <property type="match status" value="1"/>
</dbReference>
<evidence type="ECO:0000313" key="9">
    <source>
        <dbReference type="EMBL" id="CAH0394398.1"/>
    </source>
</evidence>
<dbReference type="InterPro" id="IPR004838">
    <property type="entry name" value="NHTrfase_class1_PyrdxlP-BS"/>
</dbReference>
<evidence type="ECO:0000256" key="2">
    <source>
        <dbReference type="ARBA" id="ARBA00007441"/>
    </source>
</evidence>
<accession>A0A9P0F9X5</accession>
<dbReference type="PRINTS" id="PR00799">
    <property type="entry name" value="TRANSAMINASE"/>
</dbReference>
<sequence length="312" mass="34824">FLQTLGVQTLGGTGALSIGAQFLKKCLGRSHFYLSDPHWKAYEIIIMQAGFEKSSCYRYWNAEKQYIDMDGLSEDLSKAEPNSVVLLQACAHNPTGCDPTPEQWAKIASLMKKNRLFPFFDIAYQGLASGDMDKDAETVRYFVDQGFELMCAQSFSKNFGLYGERVGSLTIVSNCAHTMPHIASKMINIAEGNYLVPPLHGSRIVASVLKKPALFQEWQSCVKTMLNRIIAMRSGLKKRLEALKTPGSWDHITSQRGMFCLIGLAPAQIEYLRKKHHVYTLENGRMNVAALTPSNLDHVAWSIHDTVLNAKG</sequence>
<evidence type="ECO:0000256" key="3">
    <source>
        <dbReference type="ARBA" id="ARBA00011738"/>
    </source>
</evidence>
<dbReference type="GO" id="GO:0006532">
    <property type="term" value="P:aspartate biosynthetic process"/>
    <property type="evidence" value="ECO:0007669"/>
    <property type="project" value="TreeGrafter"/>
</dbReference>
<evidence type="ECO:0000256" key="4">
    <source>
        <dbReference type="ARBA" id="ARBA00022576"/>
    </source>
</evidence>
<dbReference type="PROSITE" id="PS00105">
    <property type="entry name" value="AA_TRANSFER_CLASS_1"/>
    <property type="match status" value="1"/>
</dbReference>
<dbReference type="GO" id="GO:0004069">
    <property type="term" value="F:L-aspartate:2-oxoglutarate aminotransferase activity"/>
    <property type="evidence" value="ECO:0007669"/>
    <property type="project" value="UniProtKB-EC"/>
</dbReference>
<dbReference type="CDD" id="cd00609">
    <property type="entry name" value="AAT_like"/>
    <property type="match status" value="1"/>
</dbReference>
<dbReference type="InterPro" id="IPR004839">
    <property type="entry name" value="Aminotransferase_I/II_large"/>
</dbReference>
<dbReference type="GO" id="GO:0030170">
    <property type="term" value="F:pyridoxal phosphate binding"/>
    <property type="evidence" value="ECO:0007669"/>
    <property type="project" value="InterPro"/>
</dbReference>
<keyword evidence="4 7" id="KW-0032">Aminotransferase</keyword>
<evidence type="ECO:0000256" key="7">
    <source>
        <dbReference type="RuleBase" id="RU000480"/>
    </source>
</evidence>
<dbReference type="PANTHER" id="PTHR11879">
    <property type="entry name" value="ASPARTATE AMINOTRANSFERASE"/>
    <property type="match status" value="1"/>
</dbReference>
<gene>
    <name evidence="9" type="ORF">BEMITA_LOCUS12703</name>
</gene>
<dbReference type="GO" id="GO:0005829">
    <property type="term" value="C:cytosol"/>
    <property type="evidence" value="ECO:0007669"/>
    <property type="project" value="TreeGrafter"/>
</dbReference>
<feature type="non-terminal residue" evidence="9">
    <location>
        <position position="1"/>
    </location>
</feature>
<proteinExistence type="inferred from homology"/>
<dbReference type="Pfam" id="PF00155">
    <property type="entry name" value="Aminotran_1_2"/>
    <property type="match status" value="1"/>
</dbReference>
<evidence type="ECO:0000256" key="6">
    <source>
        <dbReference type="ARBA" id="ARBA00022898"/>
    </source>
</evidence>
<comment type="cofactor">
    <cofactor evidence="1">
        <name>pyridoxal 5'-phosphate</name>
        <dbReference type="ChEBI" id="CHEBI:597326"/>
    </cofactor>
</comment>
<dbReference type="InterPro" id="IPR000796">
    <property type="entry name" value="Asp_trans"/>
</dbReference>
<keyword evidence="6" id="KW-0663">Pyridoxal phosphate</keyword>
<comment type="catalytic activity">
    <reaction evidence="7">
        <text>L-aspartate + 2-oxoglutarate = oxaloacetate + L-glutamate</text>
        <dbReference type="Rhea" id="RHEA:21824"/>
        <dbReference type="ChEBI" id="CHEBI:16452"/>
        <dbReference type="ChEBI" id="CHEBI:16810"/>
        <dbReference type="ChEBI" id="CHEBI:29985"/>
        <dbReference type="ChEBI" id="CHEBI:29991"/>
        <dbReference type="EC" id="2.6.1.1"/>
    </reaction>
</comment>
<evidence type="ECO:0000256" key="1">
    <source>
        <dbReference type="ARBA" id="ARBA00001933"/>
    </source>
</evidence>
<dbReference type="EC" id="2.6.1.1" evidence="7"/>
<dbReference type="InterPro" id="IPR015421">
    <property type="entry name" value="PyrdxlP-dep_Trfase_major"/>
</dbReference>
<evidence type="ECO:0000313" key="10">
    <source>
        <dbReference type="Proteomes" id="UP001152759"/>
    </source>
</evidence>
<protein>
    <recommendedName>
        <fullName evidence="7">Aspartate aminotransferase</fullName>
        <ecNumber evidence="7">2.6.1.1</ecNumber>
    </recommendedName>
</protein>
<comment type="miscellaneous">
    <text evidence="7">In eukaryotes there are cytoplasmic, mitochondrial and chloroplastic isozymes.</text>
</comment>
<dbReference type="Proteomes" id="UP001152759">
    <property type="component" value="Chromosome 8"/>
</dbReference>